<dbReference type="AlphaFoldDB" id="A0A6J4KJF7"/>
<gene>
    <name evidence="1" type="ORF">AVDCRST_MAG84-534</name>
</gene>
<protein>
    <submittedName>
        <fullName evidence="1">Uncharacterized protein</fullName>
    </submittedName>
</protein>
<dbReference type="EMBL" id="CADCTZ010000075">
    <property type="protein sequence ID" value="CAA9307270.1"/>
    <property type="molecule type" value="Genomic_DNA"/>
</dbReference>
<organism evidence="1">
    <name type="scientific">uncultured Microcoleus sp</name>
    <dbReference type="NCBI Taxonomy" id="259945"/>
    <lineage>
        <taxon>Bacteria</taxon>
        <taxon>Bacillati</taxon>
        <taxon>Cyanobacteriota</taxon>
        <taxon>Cyanophyceae</taxon>
        <taxon>Oscillatoriophycideae</taxon>
        <taxon>Oscillatoriales</taxon>
        <taxon>Microcoleaceae</taxon>
        <taxon>Microcoleus</taxon>
        <taxon>environmental samples</taxon>
    </lineage>
</organism>
<proteinExistence type="predicted"/>
<sequence length="41" mass="4812">MGNTIFDFRFSIKELGMTYSIRIWSLPTVAFFFETGISCKR</sequence>
<accession>A0A6J4KJF7</accession>
<name>A0A6J4KJF7_9CYAN</name>
<reference evidence="1" key="1">
    <citation type="submission" date="2020-02" db="EMBL/GenBank/DDBJ databases">
        <authorList>
            <person name="Meier V. D."/>
        </authorList>
    </citation>
    <scope>NUCLEOTIDE SEQUENCE</scope>
    <source>
        <strain evidence="1">AVDCRST_MAG84</strain>
    </source>
</reference>
<evidence type="ECO:0000313" key="1">
    <source>
        <dbReference type="EMBL" id="CAA9307270.1"/>
    </source>
</evidence>